<evidence type="ECO:0000313" key="1">
    <source>
        <dbReference type="EMBL" id="MBS5411640.1"/>
    </source>
</evidence>
<dbReference type="InterPro" id="IPR025049">
    <property type="entry name" value="Mfa-like_1"/>
</dbReference>
<comment type="caution">
    <text evidence="1">The sequence shown here is derived from an EMBL/GenBank/DDBJ whole genome shotgun (WGS) entry which is preliminary data.</text>
</comment>
<protein>
    <submittedName>
        <fullName evidence="1">Fimbrillin family protein</fullName>
    </submittedName>
</protein>
<dbReference type="Proteomes" id="UP000782901">
    <property type="component" value="Unassembled WGS sequence"/>
</dbReference>
<dbReference type="AlphaFoldDB" id="A0A943HTG1"/>
<reference evidence="1" key="1">
    <citation type="submission" date="2021-02" db="EMBL/GenBank/DDBJ databases">
        <title>Infant gut strain persistence is associated with maternal origin, phylogeny, and functional potential including surface adhesion and iron acquisition.</title>
        <authorList>
            <person name="Lou Y.C."/>
        </authorList>
    </citation>
    <scope>NUCLEOTIDE SEQUENCE</scope>
    <source>
        <strain evidence="1">L3_082_243G1_dasL3_082_243G1_maxbin2.maxbin.015s ta_sub</strain>
    </source>
</reference>
<name>A0A943HTG1_BACT4</name>
<sequence>MIKINLLNRILSVAAIPLFFSCGTNETEEILSSRPLDFSTTVTGTSHNAASHDRVTRAGDITTANLQSMGVFAYFTHGDFEESSSTPGFMYNQLVSKQMGGNWTYNPVKYWPNNLNDKVSFFAYAPHNATGVTLCSNTNIGYPYLTYTVPAAEANQTDLLVSVPLLNKNGEELNFTMKHTLAKVNIIVKDGESDDTPKVLDSFTLKAKGKGKLTYTTNGFNWNTDGSPTTTYTISKNNFNVTKGSTTTVASLYLIPDKTNATFSMKYTIHGTIETGGTAPTRTITVTDKMMPEASEWKAGEEVNYTITIKKTGVEIDTDTSNWWEEDTSNNAEIKTYIAGDLKLGDYYYTDGTYSDGGLRAENMTTGICTFANPLSKPETGKTCIGVVFYAGRHPKDDCVYATKAGISMKEVHGYVVSLTDLGIANDTKGGGWVYYDNYGGFEAEEVLYLVGTPTDTDDYRGYSNTLLIERTAKERGVWDKGIYLPNKVLNNYSPLAPSATSGWYMPSAGQMLDLYKYKAALKVVLDQLGKTLVGSSANNGTYWTSTETGSDTAYKFDRFRLNSGFLNSYWKGGRDATRPVFTF</sequence>
<evidence type="ECO:0000313" key="2">
    <source>
        <dbReference type="Proteomes" id="UP000782901"/>
    </source>
</evidence>
<dbReference type="Gene3D" id="2.60.40.2620">
    <property type="entry name" value="Fimbrillin-like"/>
    <property type="match status" value="1"/>
</dbReference>
<dbReference type="InterPro" id="IPR042278">
    <property type="entry name" value="Mfa-like_1_N"/>
</dbReference>
<proteinExistence type="predicted"/>
<dbReference type="CDD" id="cd13121">
    <property type="entry name" value="BF2867_like_C"/>
    <property type="match status" value="1"/>
</dbReference>
<organism evidence="1 2">
    <name type="scientific">Bacteroides thetaiotaomicron</name>
    <dbReference type="NCBI Taxonomy" id="818"/>
    <lineage>
        <taxon>Bacteria</taxon>
        <taxon>Pseudomonadati</taxon>
        <taxon>Bacteroidota</taxon>
        <taxon>Bacteroidia</taxon>
        <taxon>Bacteroidales</taxon>
        <taxon>Bacteroidaceae</taxon>
        <taxon>Bacteroides</taxon>
    </lineage>
</organism>
<dbReference type="Gene3D" id="2.60.40.2630">
    <property type="match status" value="1"/>
</dbReference>
<dbReference type="Pfam" id="PF13149">
    <property type="entry name" value="Mfa_like_1"/>
    <property type="match status" value="1"/>
</dbReference>
<dbReference type="PROSITE" id="PS51257">
    <property type="entry name" value="PROKAR_LIPOPROTEIN"/>
    <property type="match status" value="1"/>
</dbReference>
<gene>
    <name evidence="1" type="ORF">KHY35_13180</name>
</gene>
<dbReference type="EMBL" id="JAGZEE010000018">
    <property type="protein sequence ID" value="MBS5411640.1"/>
    <property type="molecule type" value="Genomic_DNA"/>
</dbReference>
<dbReference type="CDD" id="cd13120">
    <property type="entry name" value="BF2867_like_N"/>
    <property type="match status" value="1"/>
</dbReference>
<accession>A0A943HTG1</accession>